<evidence type="ECO:0000313" key="3">
    <source>
        <dbReference type="Proteomes" id="UP001228049"/>
    </source>
</evidence>
<evidence type="ECO:0000256" key="1">
    <source>
        <dbReference type="SAM" id="MobiDB-lite"/>
    </source>
</evidence>
<dbReference type="Proteomes" id="UP001228049">
    <property type="component" value="Unassembled WGS sequence"/>
</dbReference>
<accession>A0AAD9BTC2</accession>
<reference evidence="2" key="1">
    <citation type="submission" date="2023-04" db="EMBL/GenBank/DDBJ databases">
        <title>Chromosome-level genome of Chaenocephalus aceratus.</title>
        <authorList>
            <person name="Park H."/>
        </authorList>
    </citation>
    <scope>NUCLEOTIDE SEQUENCE</scope>
    <source>
        <strain evidence="2">DE</strain>
        <tissue evidence="2">Muscle</tissue>
    </source>
</reference>
<comment type="caution">
    <text evidence="2">The sequence shown here is derived from an EMBL/GenBank/DDBJ whole genome shotgun (WGS) entry which is preliminary data.</text>
</comment>
<dbReference type="AlphaFoldDB" id="A0AAD9BTC2"/>
<feature type="non-terminal residue" evidence="2">
    <location>
        <position position="65"/>
    </location>
</feature>
<feature type="non-terminal residue" evidence="2">
    <location>
        <position position="1"/>
    </location>
</feature>
<evidence type="ECO:0000313" key="2">
    <source>
        <dbReference type="EMBL" id="KAK1888613.1"/>
    </source>
</evidence>
<sequence length="65" mass="7264">AVCLKERAVSSLQSSLWHPPRARERDPWREAPQGECPQRGPGVNNVYESLLAQCRLQAVDALPLL</sequence>
<name>A0AAD9BTC2_DISEL</name>
<gene>
    <name evidence="2" type="ORF">KUDE01_013293</name>
</gene>
<feature type="region of interest" description="Disordered" evidence="1">
    <location>
        <begin position="15"/>
        <end position="40"/>
    </location>
</feature>
<dbReference type="EMBL" id="JASDAP010000017">
    <property type="protein sequence ID" value="KAK1888613.1"/>
    <property type="molecule type" value="Genomic_DNA"/>
</dbReference>
<keyword evidence="3" id="KW-1185">Reference proteome</keyword>
<proteinExistence type="predicted"/>
<organism evidence="2 3">
    <name type="scientific">Dissostichus eleginoides</name>
    <name type="common">Patagonian toothfish</name>
    <name type="synonym">Dissostichus amissus</name>
    <dbReference type="NCBI Taxonomy" id="100907"/>
    <lineage>
        <taxon>Eukaryota</taxon>
        <taxon>Metazoa</taxon>
        <taxon>Chordata</taxon>
        <taxon>Craniata</taxon>
        <taxon>Vertebrata</taxon>
        <taxon>Euteleostomi</taxon>
        <taxon>Actinopterygii</taxon>
        <taxon>Neopterygii</taxon>
        <taxon>Teleostei</taxon>
        <taxon>Neoteleostei</taxon>
        <taxon>Acanthomorphata</taxon>
        <taxon>Eupercaria</taxon>
        <taxon>Perciformes</taxon>
        <taxon>Notothenioidei</taxon>
        <taxon>Nototheniidae</taxon>
        <taxon>Dissostichus</taxon>
    </lineage>
</organism>
<protein>
    <submittedName>
        <fullName evidence="2">Nitric oxide synthase endothelial</fullName>
    </submittedName>
</protein>